<dbReference type="EC" id="2.5.1.3" evidence="10"/>
<evidence type="ECO:0000256" key="7">
    <source>
        <dbReference type="ARBA" id="ARBA00047334"/>
    </source>
</evidence>
<sequence length="244" mass="24451">MTARTQPAGAHPAGAHPAASATTAVARRRAVDLSLYLVTDTRLCARLGVPATVAAAVAAGVSLVQVRDPHADDAELVELGRAVRAELAGTGVPLIVNDRWHLVDAIGADGAHVGQHDDDPRVVRAALGPDAILGLSVQEPAHVAAARALGDDVVDHLGVGPVWHQLVKPDAAPPIGVDGFRAVARVSPWPCVAIGGVQAEGVPALRAAGAAGVAVVSAICGMPDVAAATRAVRAAWDGAAGGVR</sequence>
<dbReference type="InterPro" id="IPR013785">
    <property type="entry name" value="Aldolase_TIM"/>
</dbReference>
<dbReference type="AlphaFoldDB" id="A0A511Z1D1"/>
<dbReference type="NCBIfam" id="TIGR00693">
    <property type="entry name" value="thiE"/>
    <property type="match status" value="1"/>
</dbReference>
<dbReference type="SUPFAM" id="SSF51391">
    <property type="entry name" value="Thiamin phosphate synthase"/>
    <property type="match status" value="1"/>
</dbReference>
<dbReference type="GO" id="GO:0005737">
    <property type="term" value="C:cytoplasm"/>
    <property type="evidence" value="ECO:0007669"/>
    <property type="project" value="TreeGrafter"/>
</dbReference>
<dbReference type="OrthoDB" id="3243336at2"/>
<name>A0A511Z1D1_9CELL</name>
<comment type="catalytic activity">
    <reaction evidence="8 10 11">
        <text>2-(2-carboxy-4-methylthiazol-5-yl)ethyl phosphate + 4-amino-2-methyl-5-(diphosphooxymethyl)pyrimidine + 2 H(+) = thiamine phosphate + CO2 + diphosphate</text>
        <dbReference type="Rhea" id="RHEA:47848"/>
        <dbReference type="ChEBI" id="CHEBI:15378"/>
        <dbReference type="ChEBI" id="CHEBI:16526"/>
        <dbReference type="ChEBI" id="CHEBI:33019"/>
        <dbReference type="ChEBI" id="CHEBI:37575"/>
        <dbReference type="ChEBI" id="CHEBI:57841"/>
        <dbReference type="ChEBI" id="CHEBI:62890"/>
        <dbReference type="EC" id="2.5.1.3"/>
    </reaction>
</comment>
<keyword evidence="5 10" id="KW-0460">Magnesium</keyword>
<feature type="binding site" evidence="10">
    <location>
        <position position="98"/>
    </location>
    <ligand>
        <name>Mg(2+)</name>
        <dbReference type="ChEBI" id="CHEBI:18420"/>
    </ligand>
</feature>
<keyword evidence="16" id="KW-1185">Reference proteome</keyword>
<evidence type="ECO:0000256" key="2">
    <source>
        <dbReference type="ARBA" id="ARBA00005165"/>
    </source>
</evidence>
<accession>A0A511Z1D1</accession>
<dbReference type="PANTHER" id="PTHR20857:SF15">
    <property type="entry name" value="THIAMINE-PHOSPHATE SYNTHASE"/>
    <property type="match status" value="1"/>
</dbReference>
<dbReference type="EMBL" id="BJYK01000009">
    <property type="protein sequence ID" value="GEN81249.1"/>
    <property type="molecule type" value="Genomic_DNA"/>
</dbReference>
<evidence type="ECO:0000256" key="8">
    <source>
        <dbReference type="ARBA" id="ARBA00047851"/>
    </source>
</evidence>
<comment type="caution">
    <text evidence="10">Lacks conserved residue(s) required for the propagation of feature annotation.</text>
</comment>
<evidence type="ECO:0000256" key="12">
    <source>
        <dbReference type="RuleBase" id="RU004253"/>
    </source>
</evidence>
<dbReference type="PANTHER" id="PTHR20857">
    <property type="entry name" value="THIAMINE-PHOSPHATE PYROPHOSPHORYLASE"/>
    <property type="match status" value="1"/>
</dbReference>
<reference evidence="15 16" key="1">
    <citation type="submission" date="2019-07" db="EMBL/GenBank/DDBJ databases">
        <title>Whole genome shotgun sequence of Actinotalea fermentans NBRC 105374.</title>
        <authorList>
            <person name="Hosoyama A."/>
            <person name="Uohara A."/>
            <person name="Ohji S."/>
            <person name="Ichikawa N."/>
        </authorList>
    </citation>
    <scope>NUCLEOTIDE SEQUENCE [LARGE SCALE GENOMIC DNA]</scope>
    <source>
        <strain evidence="15 16">NBRC 105374</strain>
    </source>
</reference>
<comment type="catalytic activity">
    <reaction evidence="7 10 11">
        <text>4-methyl-5-(2-phosphooxyethyl)-thiazole + 4-amino-2-methyl-5-(diphosphooxymethyl)pyrimidine + H(+) = thiamine phosphate + diphosphate</text>
        <dbReference type="Rhea" id="RHEA:22328"/>
        <dbReference type="ChEBI" id="CHEBI:15378"/>
        <dbReference type="ChEBI" id="CHEBI:33019"/>
        <dbReference type="ChEBI" id="CHEBI:37575"/>
        <dbReference type="ChEBI" id="CHEBI:57841"/>
        <dbReference type="ChEBI" id="CHEBI:58296"/>
        <dbReference type="EC" id="2.5.1.3"/>
    </reaction>
</comment>
<dbReference type="Proteomes" id="UP000321484">
    <property type="component" value="Unassembled WGS sequence"/>
</dbReference>
<comment type="cofactor">
    <cofactor evidence="10">
        <name>Mg(2+)</name>
        <dbReference type="ChEBI" id="CHEBI:18420"/>
    </cofactor>
    <text evidence="10">Binds 1 Mg(2+) ion per subunit.</text>
</comment>
<dbReference type="HAMAP" id="MF_00097">
    <property type="entry name" value="TMP_synthase"/>
    <property type="match status" value="1"/>
</dbReference>
<evidence type="ECO:0000256" key="1">
    <source>
        <dbReference type="ARBA" id="ARBA00003814"/>
    </source>
</evidence>
<feature type="domain" description="Thiamine phosphate synthase/TenI" evidence="14">
    <location>
        <begin position="35"/>
        <end position="219"/>
    </location>
</feature>
<dbReference type="GO" id="GO:0000287">
    <property type="term" value="F:magnesium ion binding"/>
    <property type="evidence" value="ECO:0007669"/>
    <property type="project" value="UniProtKB-UniRule"/>
</dbReference>
<feature type="binding site" evidence="10">
    <location>
        <position position="196"/>
    </location>
    <ligand>
        <name>2-[(2R,5Z)-2-carboxy-4-methylthiazol-5(2H)-ylidene]ethyl phosphate</name>
        <dbReference type="ChEBI" id="CHEBI:62899"/>
    </ligand>
</feature>
<dbReference type="Gene3D" id="3.20.20.70">
    <property type="entry name" value="Aldolase class I"/>
    <property type="match status" value="1"/>
</dbReference>
<feature type="compositionally biased region" description="Low complexity" evidence="13">
    <location>
        <begin position="8"/>
        <end position="21"/>
    </location>
</feature>
<feature type="binding site" evidence="10">
    <location>
        <position position="97"/>
    </location>
    <ligand>
        <name>4-amino-2-methyl-5-(diphosphooxymethyl)pyrimidine</name>
        <dbReference type="ChEBI" id="CHEBI:57841"/>
    </ligand>
</feature>
<dbReference type="GO" id="GO:0004789">
    <property type="term" value="F:thiamine-phosphate diphosphorylase activity"/>
    <property type="evidence" value="ECO:0007669"/>
    <property type="project" value="UniProtKB-UniRule"/>
</dbReference>
<proteinExistence type="inferred from homology"/>
<organism evidence="15 16">
    <name type="scientific">Actinotalea fermentans</name>
    <dbReference type="NCBI Taxonomy" id="43671"/>
    <lineage>
        <taxon>Bacteria</taxon>
        <taxon>Bacillati</taxon>
        <taxon>Actinomycetota</taxon>
        <taxon>Actinomycetes</taxon>
        <taxon>Micrococcales</taxon>
        <taxon>Cellulomonadaceae</taxon>
        <taxon>Actinotalea</taxon>
    </lineage>
</organism>
<dbReference type="InterPro" id="IPR034291">
    <property type="entry name" value="TMP_synthase"/>
</dbReference>
<evidence type="ECO:0000256" key="9">
    <source>
        <dbReference type="ARBA" id="ARBA00047883"/>
    </source>
</evidence>
<keyword evidence="6 10" id="KW-0784">Thiamine biosynthesis</keyword>
<feature type="binding site" evidence="10">
    <location>
        <position position="168"/>
    </location>
    <ligand>
        <name>4-amino-2-methyl-5-(diphosphooxymethyl)pyrimidine</name>
        <dbReference type="ChEBI" id="CHEBI:57841"/>
    </ligand>
</feature>
<gene>
    <name evidence="15" type="primary">thiE-2</name>
    <name evidence="10" type="synonym">thiE</name>
    <name evidence="15" type="ORF">AFE02nite_29830</name>
</gene>
<dbReference type="InterPro" id="IPR036206">
    <property type="entry name" value="ThiamineP_synth_sf"/>
</dbReference>
<evidence type="ECO:0000259" key="14">
    <source>
        <dbReference type="Pfam" id="PF02581"/>
    </source>
</evidence>
<feature type="binding site" evidence="10">
    <location>
        <begin position="216"/>
        <end position="217"/>
    </location>
    <ligand>
        <name>2-[(2R,5Z)-2-carboxy-4-methylthiazol-5(2H)-ylidene]ethyl phosphate</name>
        <dbReference type="ChEBI" id="CHEBI:62899"/>
    </ligand>
</feature>
<evidence type="ECO:0000256" key="6">
    <source>
        <dbReference type="ARBA" id="ARBA00022977"/>
    </source>
</evidence>
<comment type="caution">
    <text evidence="15">The sequence shown here is derived from an EMBL/GenBank/DDBJ whole genome shotgun (WGS) entry which is preliminary data.</text>
</comment>
<evidence type="ECO:0000256" key="13">
    <source>
        <dbReference type="SAM" id="MobiDB-lite"/>
    </source>
</evidence>
<comment type="catalytic activity">
    <reaction evidence="9 10 11">
        <text>2-[(2R,5Z)-2-carboxy-4-methylthiazol-5(2H)-ylidene]ethyl phosphate + 4-amino-2-methyl-5-(diphosphooxymethyl)pyrimidine + 2 H(+) = thiamine phosphate + CO2 + diphosphate</text>
        <dbReference type="Rhea" id="RHEA:47844"/>
        <dbReference type="ChEBI" id="CHEBI:15378"/>
        <dbReference type="ChEBI" id="CHEBI:16526"/>
        <dbReference type="ChEBI" id="CHEBI:33019"/>
        <dbReference type="ChEBI" id="CHEBI:37575"/>
        <dbReference type="ChEBI" id="CHEBI:57841"/>
        <dbReference type="ChEBI" id="CHEBI:62899"/>
        <dbReference type="EC" id="2.5.1.3"/>
    </reaction>
</comment>
<dbReference type="Pfam" id="PF02581">
    <property type="entry name" value="TMP-TENI"/>
    <property type="match status" value="1"/>
</dbReference>
<feature type="binding site" evidence="10">
    <location>
        <position position="136"/>
    </location>
    <ligand>
        <name>4-amino-2-methyl-5-(diphosphooxymethyl)pyrimidine</name>
        <dbReference type="ChEBI" id="CHEBI:57841"/>
    </ligand>
</feature>
<evidence type="ECO:0000256" key="3">
    <source>
        <dbReference type="ARBA" id="ARBA00022679"/>
    </source>
</evidence>
<keyword evidence="4 10" id="KW-0479">Metal-binding</keyword>
<comment type="function">
    <text evidence="1 10">Condenses 4-methyl-5-(beta-hydroxyethyl)thiazole monophosphate (THZ-P) and 2-methyl-4-amino-5-hydroxymethyl pyrimidine pyrophosphate (HMP-PP) to form thiamine monophosphate (TMP).</text>
</comment>
<evidence type="ECO:0000256" key="11">
    <source>
        <dbReference type="RuleBase" id="RU003826"/>
    </source>
</evidence>
<dbReference type="GO" id="GO:0009229">
    <property type="term" value="P:thiamine diphosphate biosynthetic process"/>
    <property type="evidence" value="ECO:0007669"/>
    <property type="project" value="UniProtKB-UniRule"/>
</dbReference>
<dbReference type="RefSeq" id="WP_146819911.1">
    <property type="nucleotide sequence ID" value="NZ_BJYK01000009.1"/>
</dbReference>
<dbReference type="InterPro" id="IPR022998">
    <property type="entry name" value="ThiamineP_synth_TenI"/>
</dbReference>
<evidence type="ECO:0000313" key="15">
    <source>
        <dbReference type="EMBL" id="GEN81249.1"/>
    </source>
</evidence>
<evidence type="ECO:0000256" key="5">
    <source>
        <dbReference type="ARBA" id="ARBA00022842"/>
    </source>
</evidence>
<comment type="pathway">
    <text evidence="2 10 12">Cofactor biosynthesis; thiamine diphosphate biosynthesis; thiamine phosphate from 4-amino-2-methyl-5-diphosphomethylpyrimidine and 4-methyl-5-(2-phosphoethyl)-thiazole: step 1/1.</text>
</comment>
<protein>
    <recommendedName>
        <fullName evidence="10">Thiamine-phosphate synthase</fullName>
        <shortName evidence="10">TP synthase</shortName>
        <shortName evidence="10">TPS</shortName>
        <ecNumber evidence="10">2.5.1.3</ecNumber>
    </recommendedName>
    <alternativeName>
        <fullName evidence="10">Thiamine-phosphate pyrophosphorylase</fullName>
        <shortName evidence="10">TMP pyrophosphorylase</shortName>
        <shortName evidence="10">TMP-PPase</shortName>
    </alternativeName>
</protein>
<evidence type="ECO:0000256" key="10">
    <source>
        <dbReference type="HAMAP-Rule" id="MF_00097"/>
    </source>
</evidence>
<dbReference type="GO" id="GO:0009228">
    <property type="term" value="P:thiamine biosynthetic process"/>
    <property type="evidence" value="ECO:0007669"/>
    <property type="project" value="UniProtKB-KW"/>
</dbReference>
<evidence type="ECO:0000256" key="4">
    <source>
        <dbReference type="ARBA" id="ARBA00022723"/>
    </source>
</evidence>
<dbReference type="CDD" id="cd00564">
    <property type="entry name" value="TMP_TenI"/>
    <property type="match status" value="1"/>
</dbReference>
<dbReference type="UniPathway" id="UPA00060">
    <property type="reaction ID" value="UER00141"/>
</dbReference>
<keyword evidence="3 10" id="KW-0808">Transferase</keyword>
<evidence type="ECO:0000313" key="16">
    <source>
        <dbReference type="Proteomes" id="UP000321484"/>
    </source>
</evidence>
<comment type="similarity">
    <text evidence="10 11">Belongs to the thiamine-phosphate synthase family.</text>
</comment>
<feature type="region of interest" description="Disordered" evidence="13">
    <location>
        <begin position="1"/>
        <end position="21"/>
    </location>
</feature>
<feature type="binding site" evidence="10">
    <location>
        <position position="117"/>
    </location>
    <ligand>
        <name>Mg(2+)</name>
        <dbReference type="ChEBI" id="CHEBI:18420"/>
    </ligand>
</feature>